<feature type="transmembrane region" description="Helical" evidence="1">
    <location>
        <begin position="286"/>
        <end position="305"/>
    </location>
</feature>
<dbReference type="EMBL" id="JBHULZ010000041">
    <property type="protein sequence ID" value="MFD2698184.1"/>
    <property type="molecule type" value="Genomic_DNA"/>
</dbReference>
<feature type="transmembrane region" description="Helical" evidence="1">
    <location>
        <begin position="264"/>
        <end position="280"/>
    </location>
</feature>
<dbReference type="Proteomes" id="UP001597357">
    <property type="component" value="Unassembled WGS sequence"/>
</dbReference>
<dbReference type="InterPro" id="IPR045625">
    <property type="entry name" value="DUF6427"/>
</dbReference>
<feature type="transmembrane region" description="Helical" evidence="1">
    <location>
        <begin position="38"/>
        <end position="61"/>
    </location>
</feature>
<feature type="transmembrane region" description="Helical" evidence="1">
    <location>
        <begin position="127"/>
        <end position="152"/>
    </location>
</feature>
<protein>
    <submittedName>
        <fullName evidence="2">DUF6427 family protein</fullName>
    </submittedName>
</protein>
<organism evidence="2 3">
    <name type="scientific">Mesonia sediminis</name>
    <dbReference type="NCBI Taxonomy" id="1703946"/>
    <lineage>
        <taxon>Bacteria</taxon>
        <taxon>Pseudomonadati</taxon>
        <taxon>Bacteroidota</taxon>
        <taxon>Flavobacteriia</taxon>
        <taxon>Flavobacteriales</taxon>
        <taxon>Flavobacteriaceae</taxon>
        <taxon>Mesonia</taxon>
    </lineage>
</organism>
<proteinExistence type="predicted"/>
<feature type="transmembrane region" description="Helical" evidence="1">
    <location>
        <begin position="237"/>
        <end position="255"/>
    </location>
</feature>
<gene>
    <name evidence="2" type="ORF">ACFSQ0_09295</name>
</gene>
<accession>A0ABW5SEV1</accession>
<feature type="transmembrane region" description="Helical" evidence="1">
    <location>
        <begin position="204"/>
        <end position="225"/>
    </location>
</feature>
<keyword evidence="1" id="KW-1133">Transmembrane helix</keyword>
<sequence length="306" mass="35338">MLTSFFKNSKPINFLVLLVLLLGQYLAAQKHEMEGSQTWLNYLLPVVGFLGLVVAFLYLNAVVKTKAFAQKNTYAVLIFVLGIACFYPIFNDHQALLAYGFWMIALRILFGMQDVQHFGKKLFDLSFFLVIAATFNPQLYVYLLFAYLSILFFSPNQITHYFIPILACLAVWLIVLAISLLGYDDTRLLLWPEWTINFEWKNDLNFIFPLGLMGFLLLLGFFGLLAAIQKSQSSQKIYYRLVLLLLMFGGFIAVFQEQFLIQNFIYLFLPLVLMASIWVTQTKTKWKSESVLLFLTILGLAYNFFI</sequence>
<dbReference type="Pfam" id="PF19992">
    <property type="entry name" value="DUF6427"/>
    <property type="match status" value="1"/>
</dbReference>
<evidence type="ECO:0000256" key="1">
    <source>
        <dbReference type="SAM" id="Phobius"/>
    </source>
</evidence>
<evidence type="ECO:0000313" key="3">
    <source>
        <dbReference type="Proteomes" id="UP001597357"/>
    </source>
</evidence>
<dbReference type="RefSeq" id="WP_379047331.1">
    <property type="nucleotide sequence ID" value="NZ_JBHULZ010000041.1"/>
</dbReference>
<keyword evidence="1" id="KW-0812">Transmembrane</keyword>
<feature type="transmembrane region" description="Helical" evidence="1">
    <location>
        <begin position="158"/>
        <end position="183"/>
    </location>
</feature>
<evidence type="ECO:0000313" key="2">
    <source>
        <dbReference type="EMBL" id="MFD2698184.1"/>
    </source>
</evidence>
<comment type="caution">
    <text evidence="2">The sequence shown here is derived from an EMBL/GenBank/DDBJ whole genome shotgun (WGS) entry which is preliminary data.</text>
</comment>
<keyword evidence="3" id="KW-1185">Reference proteome</keyword>
<reference evidence="3" key="1">
    <citation type="journal article" date="2019" name="Int. J. Syst. Evol. Microbiol.">
        <title>The Global Catalogue of Microorganisms (GCM) 10K type strain sequencing project: providing services to taxonomists for standard genome sequencing and annotation.</title>
        <authorList>
            <consortium name="The Broad Institute Genomics Platform"/>
            <consortium name="The Broad Institute Genome Sequencing Center for Infectious Disease"/>
            <person name="Wu L."/>
            <person name="Ma J."/>
        </authorList>
    </citation>
    <scope>NUCLEOTIDE SEQUENCE [LARGE SCALE GENOMIC DNA]</scope>
    <source>
        <strain evidence="3">KCTC 42255</strain>
    </source>
</reference>
<name>A0ABW5SEV1_9FLAO</name>
<feature type="transmembrane region" description="Helical" evidence="1">
    <location>
        <begin position="73"/>
        <end position="90"/>
    </location>
</feature>
<keyword evidence="1" id="KW-0472">Membrane</keyword>